<keyword evidence="1" id="KW-0285">Flavoprotein</keyword>
<dbReference type="RefSeq" id="WP_268115101.1">
    <property type="nucleotide sequence ID" value="NZ_CP113524.1"/>
</dbReference>
<dbReference type="Gene3D" id="3.40.109.10">
    <property type="entry name" value="NADH Oxidase"/>
    <property type="match status" value="1"/>
</dbReference>
<evidence type="ECO:0000256" key="2">
    <source>
        <dbReference type="ARBA" id="ARBA00022643"/>
    </source>
</evidence>
<dbReference type="SUPFAM" id="SSF55469">
    <property type="entry name" value="FMN-dependent nitroreductase-like"/>
    <property type="match status" value="1"/>
</dbReference>
<reference evidence="5" key="1">
    <citation type="submission" date="2022-11" db="EMBL/GenBank/DDBJ databases">
        <title>Lacrimispora xylanolytica sy1, complete genome.</title>
        <authorList>
            <person name="Choi S."/>
        </authorList>
    </citation>
    <scope>NUCLEOTIDE SEQUENCE</scope>
    <source>
        <strain evidence="5">Sy1</strain>
    </source>
</reference>
<dbReference type="InterPro" id="IPR000415">
    <property type="entry name" value="Nitroreductase-like"/>
</dbReference>
<dbReference type="Pfam" id="PF00881">
    <property type="entry name" value="Nitroreductase"/>
    <property type="match status" value="1"/>
</dbReference>
<evidence type="ECO:0000256" key="3">
    <source>
        <dbReference type="ARBA" id="ARBA00023002"/>
    </source>
</evidence>
<dbReference type="EMBL" id="CP113524">
    <property type="protein sequence ID" value="WAJ23750.1"/>
    <property type="molecule type" value="Genomic_DNA"/>
</dbReference>
<evidence type="ECO:0000313" key="6">
    <source>
        <dbReference type="Proteomes" id="UP001163115"/>
    </source>
</evidence>
<evidence type="ECO:0000313" key="5">
    <source>
        <dbReference type="EMBL" id="WAJ23750.1"/>
    </source>
</evidence>
<keyword evidence="2" id="KW-0288">FMN</keyword>
<evidence type="ECO:0000256" key="1">
    <source>
        <dbReference type="ARBA" id="ARBA00022630"/>
    </source>
</evidence>
<name>A0ABY7AAP4_9FIRM</name>
<dbReference type="PANTHER" id="PTHR23026:SF90">
    <property type="entry name" value="IODOTYROSINE DEIODINASE 1"/>
    <property type="match status" value="1"/>
</dbReference>
<dbReference type="InterPro" id="IPR029479">
    <property type="entry name" value="Nitroreductase"/>
</dbReference>
<organism evidence="5 6">
    <name type="scientific">Lacrimispora xylanolytica</name>
    <dbReference type="NCBI Taxonomy" id="29375"/>
    <lineage>
        <taxon>Bacteria</taxon>
        <taxon>Bacillati</taxon>
        <taxon>Bacillota</taxon>
        <taxon>Clostridia</taxon>
        <taxon>Lachnospirales</taxon>
        <taxon>Lachnospiraceae</taxon>
        <taxon>Lacrimispora</taxon>
    </lineage>
</organism>
<accession>A0ABY7AAP4</accession>
<keyword evidence="3" id="KW-0560">Oxidoreductase</keyword>
<gene>
    <name evidence="5" type="ORF">OW255_19700</name>
</gene>
<keyword evidence="6" id="KW-1185">Reference proteome</keyword>
<sequence length="196" mass="21768">MLEAIKNRRSIRKFKDDEVPKHMIEEIIQSGILAPSSKNGQPWKFVVVSGNAKADMVTVMRNGLEREKERPLLPNVSHYISGAAHTLKIMEQAPVTIFIINPVGIDVHSSLTEEEHISEICNAQSIGAAIENMILTATELGLGSLWICDTYFAYDELQNYLNTGGELFAAVSIGYAQEAPGARPRKSMNEVVEWRV</sequence>
<feature type="domain" description="Nitroreductase" evidence="4">
    <location>
        <begin position="5"/>
        <end position="175"/>
    </location>
</feature>
<protein>
    <submittedName>
        <fullName evidence="5">Nitroreductase family protein</fullName>
    </submittedName>
</protein>
<proteinExistence type="predicted"/>
<dbReference type="PANTHER" id="PTHR23026">
    <property type="entry name" value="NADPH NITROREDUCTASE"/>
    <property type="match status" value="1"/>
</dbReference>
<dbReference type="InterPro" id="IPR050627">
    <property type="entry name" value="Nitroreductase/BluB"/>
</dbReference>
<dbReference type="Proteomes" id="UP001163115">
    <property type="component" value="Chromosome"/>
</dbReference>
<evidence type="ECO:0000259" key="4">
    <source>
        <dbReference type="Pfam" id="PF00881"/>
    </source>
</evidence>